<protein>
    <submittedName>
        <fullName evidence="9">Oligopeptide transporter</fullName>
    </submittedName>
</protein>
<feature type="transmembrane region" description="Helical" evidence="8">
    <location>
        <begin position="472"/>
        <end position="495"/>
    </location>
</feature>
<dbReference type="SUPFAM" id="SSF103473">
    <property type="entry name" value="MFS general substrate transporter"/>
    <property type="match status" value="1"/>
</dbReference>
<evidence type="ECO:0000256" key="2">
    <source>
        <dbReference type="ARBA" id="ARBA00005982"/>
    </source>
</evidence>
<feature type="transmembrane region" description="Helical" evidence="8">
    <location>
        <begin position="275"/>
        <end position="297"/>
    </location>
</feature>
<accession>A0A0F4YIW0</accession>
<feature type="transmembrane region" description="Helical" evidence="8">
    <location>
        <begin position="132"/>
        <end position="151"/>
    </location>
</feature>
<proteinExistence type="inferred from homology"/>
<feature type="region of interest" description="Disordered" evidence="7">
    <location>
        <begin position="1"/>
        <end position="61"/>
    </location>
</feature>
<organism evidence="9 10">
    <name type="scientific">Rasamsonia emersonii (strain ATCC 16479 / CBS 393.64 / IMI 116815)</name>
    <dbReference type="NCBI Taxonomy" id="1408163"/>
    <lineage>
        <taxon>Eukaryota</taxon>
        <taxon>Fungi</taxon>
        <taxon>Dikarya</taxon>
        <taxon>Ascomycota</taxon>
        <taxon>Pezizomycotina</taxon>
        <taxon>Eurotiomycetes</taxon>
        <taxon>Eurotiomycetidae</taxon>
        <taxon>Eurotiales</taxon>
        <taxon>Trichocomaceae</taxon>
        <taxon>Rasamsonia</taxon>
    </lineage>
</organism>
<dbReference type="InterPro" id="IPR000109">
    <property type="entry name" value="POT_fam"/>
</dbReference>
<dbReference type="FunFam" id="1.20.1250.20:FF:000085">
    <property type="entry name" value="MFS peptide transporter Ptr2"/>
    <property type="match status" value="1"/>
</dbReference>
<keyword evidence="6 8" id="KW-0472">Membrane</keyword>
<evidence type="ECO:0000256" key="4">
    <source>
        <dbReference type="ARBA" id="ARBA00022692"/>
    </source>
</evidence>
<keyword evidence="5 8" id="KW-1133">Transmembrane helix</keyword>
<dbReference type="PANTHER" id="PTHR11654">
    <property type="entry name" value="OLIGOPEPTIDE TRANSPORTER-RELATED"/>
    <property type="match status" value="1"/>
</dbReference>
<evidence type="ECO:0000256" key="6">
    <source>
        <dbReference type="ARBA" id="ARBA00023136"/>
    </source>
</evidence>
<dbReference type="GO" id="GO:0071916">
    <property type="term" value="F:dipeptide transmembrane transporter activity"/>
    <property type="evidence" value="ECO:0007669"/>
    <property type="project" value="UniProtKB-ARBA"/>
</dbReference>
<dbReference type="GeneID" id="25320103"/>
<feature type="transmembrane region" description="Helical" evidence="8">
    <location>
        <begin position="409"/>
        <end position="429"/>
    </location>
</feature>
<dbReference type="EMBL" id="LASV01000482">
    <property type="protein sequence ID" value="KKA18212.1"/>
    <property type="molecule type" value="Genomic_DNA"/>
</dbReference>
<feature type="transmembrane region" description="Helical" evidence="8">
    <location>
        <begin position="250"/>
        <end position="268"/>
    </location>
</feature>
<dbReference type="AlphaFoldDB" id="A0A0F4YIW0"/>
<dbReference type="RefSeq" id="XP_013324824.1">
    <property type="nucleotide sequence ID" value="XM_013469370.1"/>
</dbReference>
<name>A0A0F4YIW0_RASE3</name>
<evidence type="ECO:0000256" key="8">
    <source>
        <dbReference type="SAM" id="Phobius"/>
    </source>
</evidence>
<evidence type="ECO:0000256" key="7">
    <source>
        <dbReference type="SAM" id="MobiDB-lite"/>
    </source>
</evidence>
<sequence>MSGNAEEHATGDVIAATVPEEATEPRGQVVAADLKDEEHGSYSLSDDGDYPAPTEEEKKTLRRVPENLPLVSYALCLVEFAERASYYGAQTVFSNFIEFPLPKGGNGAGSPPRGSEETAGALGMGLQASQGLVLLFQFLAYVVPIFGGWLADVKTGRYKAIVIGVLICGIAHIIMIFGALPSVLQAGPSHSAPPFIISLLVLALGAGIFKPNIAPTVLDQNRHQKEYTKVLKSGEKVIVDPEATATRTMLIFYAMVNVGAFYAVATAYSERYVGYWLAFLLAGIIYFLLPILLFAVYKRTYKTPPTGSELTQAVKIISVALRRNHFRFWKKNFWDAAKPSVLAAEGWNHINVDWDDKLVDDVRRTVAASSIFLYFPIWNLNDGGIGSAATNQAAAMTTKGAPNDLLSNFNPLTIIVTVPILSYVVYPLLNRYKIKFGRISRITFGFILATISDFPCGYYASTCDGVSPLSVWWQIPNFSLGAISECFCNVTAYELAYARSPKSMKGLVMAIFLFMTALSSALGEILVPVTQDPWLIWIWAAPAIALAVQTVIFWFRYKHLNDDEYMTYEEDYPKLEEVQQSSAIAGEKEKEVSS</sequence>
<feature type="transmembrane region" description="Helical" evidence="8">
    <location>
        <begin position="507"/>
        <end position="528"/>
    </location>
</feature>
<reference evidence="9 10" key="1">
    <citation type="submission" date="2015-04" db="EMBL/GenBank/DDBJ databases">
        <authorList>
            <person name="Heijne W.H."/>
            <person name="Fedorova N.D."/>
            <person name="Nierman W.C."/>
            <person name="Vollebregt A.W."/>
            <person name="Zhao Z."/>
            <person name="Wu L."/>
            <person name="Kumar M."/>
            <person name="Stam H."/>
            <person name="van den Berg M.A."/>
            <person name="Pel H.J."/>
        </authorList>
    </citation>
    <scope>NUCLEOTIDE SEQUENCE [LARGE SCALE GENOMIC DNA]</scope>
    <source>
        <strain evidence="9 10">CBS 393.64</strain>
    </source>
</reference>
<evidence type="ECO:0000256" key="1">
    <source>
        <dbReference type="ARBA" id="ARBA00004141"/>
    </source>
</evidence>
<dbReference type="OrthoDB" id="8904098at2759"/>
<feature type="compositionally biased region" description="Basic and acidic residues" evidence="7">
    <location>
        <begin position="1"/>
        <end position="10"/>
    </location>
</feature>
<dbReference type="Gene3D" id="1.20.1250.20">
    <property type="entry name" value="MFS general substrate transporter like domains"/>
    <property type="match status" value="1"/>
</dbReference>
<keyword evidence="10" id="KW-1185">Reference proteome</keyword>
<comment type="caution">
    <text evidence="9">The sequence shown here is derived from an EMBL/GenBank/DDBJ whole genome shotgun (WGS) entry which is preliminary data.</text>
</comment>
<gene>
    <name evidence="9" type="ORF">T310_7838</name>
</gene>
<dbReference type="STRING" id="1408163.A0A0F4YIW0"/>
<dbReference type="GO" id="GO:0005886">
    <property type="term" value="C:plasma membrane"/>
    <property type="evidence" value="ECO:0007669"/>
    <property type="project" value="UniProtKB-ARBA"/>
</dbReference>
<feature type="transmembrane region" description="Helical" evidence="8">
    <location>
        <begin position="441"/>
        <end position="460"/>
    </location>
</feature>
<feature type="transmembrane region" description="Helical" evidence="8">
    <location>
        <begin position="534"/>
        <end position="555"/>
    </location>
</feature>
<feature type="transmembrane region" description="Helical" evidence="8">
    <location>
        <begin position="192"/>
        <end position="209"/>
    </location>
</feature>
<dbReference type="InterPro" id="IPR036259">
    <property type="entry name" value="MFS_trans_sf"/>
</dbReference>
<evidence type="ECO:0000256" key="3">
    <source>
        <dbReference type="ARBA" id="ARBA00022448"/>
    </source>
</evidence>
<keyword evidence="4 8" id="KW-0812">Transmembrane</keyword>
<comment type="similarity">
    <text evidence="2">Belongs to the major facilitator superfamily. Proton-dependent oligopeptide transporter (POT/PTR) (TC 2.A.17) family.</text>
</comment>
<dbReference type="Pfam" id="PF00854">
    <property type="entry name" value="PTR2"/>
    <property type="match status" value="1"/>
</dbReference>
<evidence type="ECO:0000313" key="10">
    <source>
        <dbReference type="Proteomes" id="UP000053958"/>
    </source>
</evidence>
<feature type="transmembrane region" description="Helical" evidence="8">
    <location>
        <begin position="157"/>
        <end position="180"/>
    </location>
</feature>
<dbReference type="Proteomes" id="UP000053958">
    <property type="component" value="Unassembled WGS sequence"/>
</dbReference>
<keyword evidence="3" id="KW-0813">Transport</keyword>
<comment type="subcellular location">
    <subcellularLocation>
        <location evidence="1">Membrane</location>
        <topology evidence="1">Multi-pass membrane protein</topology>
    </subcellularLocation>
</comment>
<evidence type="ECO:0000313" key="9">
    <source>
        <dbReference type="EMBL" id="KKA18212.1"/>
    </source>
</evidence>
<evidence type="ECO:0000256" key="5">
    <source>
        <dbReference type="ARBA" id="ARBA00022989"/>
    </source>
</evidence>